<dbReference type="InterPro" id="IPR005543">
    <property type="entry name" value="PASTA_dom"/>
</dbReference>
<feature type="transmembrane region" description="Helical" evidence="1">
    <location>
        <begin position="12"/>
        <end position="35"/>
    </location>
</feature>
<dbReference type="OrthoDB" id="9803895at2"/>
<reference evidence="3 4" key="1">
    <citation type="submission" date="2017-06" db="EMBL/GenBank/DDBJ databases">
        <authorList>
            <person name="Kim H.J."/>
            <person name="Triplett B.A."/>
        </authorList>
    </citation>
    <scope>NUCLEOTIDE SEQUENCE [LARGE SCALE GENOMIC DNA]</scope>
    <source>
        <strain evidence="3 4">DSM 19307</strain>
    </source>
</reference>
<evidence type="ECO:0000256" key="1">
    <source>
        <dbReference type="SAM" id="Phobius"/>
    </source>
</evidence>
<gene>
    <name evidence="3" type="ORF">SAMN05421640_1584</name>
</gene>
<sequence length="283" mass="31326">MSFRKPTSVKDFLIHLGVLIGSGILIVIVVFYIWLPITTNHGETITVPDIQGMTVSELDDFLSKRNLRYEATADSSYSPDHPPLAVLRQVPKPNTKVKENRKIYVTLNAESPPKVRMPRVEDLSLRAAMMVLKSYDLKLGDVRYVPDVFFGVVHEAKMNGRAVLEGEKIEKGSLIDLIVGDGYGNTVFQSPLLIGLDQEEAETAIIGSGLKVGKIQTTEKSLAGFDALDSLGNDILEYRSISPGTVQQQYPRPGRRVKIGDPVDIWIYQPDTVSNTSTILDNQ</sequence>
<keyword evidence="1" id="KW-1133">Transmembrane helix</keyword>
<keyword evidence="4" id="KW-1185">Reference proteome</keyword>
<proteinExistence type="predicted"/>
<dbReference type="CDD" id="cd06577">
    <property type="entry name" value="PASTA_pknB"/>
    <property type="match status" value="2"/>
</dbReference>
<organism evidence="3 4">
    <name type="scientific">Ekhidna lutea</name>
    <dbReference type="NCBI Taxonomy" id="447679"/>
    <lineage>
        <taxon>Bacteria</taxon>
        <taxon>Pseudomonadati</taxon>
        <taxon>Bacteroidota</taxon>
        <taxon>Cytophagia</taxon>
        <taxon>Cytophagales</taxon>
        <taxon>Reichenbachiellaceae</taxon>
        <taxon>Ekhidna</taxon>
    </lineage>
</organism>
<dbReference type="Pfam" id="PF03793">
    <property type="entry name" value="PASTA"/>
    <property type="match status" value="2"/>
</dbReference>
<protein>
    <submittedName>
        <fullName evidence="3">PASTA domain, binds beta-lactams</fullName>
    </submittedName>
</protein>
<dbReference type="SMART" id="SM00740">
    <property type="entry name" value="PASTA"/>
    <property type="match status" value="3"/>
</dbReference>
<dbReference type="AlphaFoldDB" id="A0A239HZA5"/>
<dbReference type="EMBL" id="FZPD01000002">
    <property type="protein sequence ID" value="SNS86571.1"/>
    <property type="molecule type" value="Genomic_DNA"/>
</dbReference>
<dbReference type="Gene3D" id="3.30.10.20">
    <property type="match status" value="3"/>
</dbReference>
<dbReference type="PROSITE" id="PS51178">
    <property type="entry name" value="PASTA"/>
    <property type="match status" value="2"/>
</dbReference>
<evidence type="ECO:0000259" key="2">
    <source>
        <dbReference type="PROSITE" id="PS51178"/>
    </source>
</evidence>
<feature type="domain" description="PASTA" evidence="2">
    <location>
        <begin position="42"/>
        <end position="109"/>
    </location>
</feature>
<keyword evidence="1" id="KW-0472">Membrane</keyword>
<accession>A0A239HZA5</accession>
<keyword evidence="1" id="KW-0812">Transmembrane</keyword>
<evidence type="ECO:0000313" key="3">
    <source>
        <dbReference type="EMBL" id="SNS86571.1"/>
    </source>
</evidence>
<evidence type="ECO:0000313" key="4">
    <source>
        <dbReference type="Proteomes" id="UP000198393"/>
    </source>
</evidence>
<dbReference type="SUPFAM" id="SSF54184">
    <property type="entry name" value="Penicillin-binding protein 2x (pbp-2x), c-terminal domain"/>
    <property type="match status" value="1"/>
</dbReference>
<dbReference type="RefSeq" id="WP_089356304.1">
    <property type="nucleotide sequence ID" value="NZ_FZPD01000002.1"/>
</dbReference>
<name>A0A239HZA5_EKHLU</name>
<feature type="domain" description="PASTA" evidence="2">
    <location>
        <begin position="111"/>
        <end position="181"/>
    </location>
</feature>
<dbReference type="Proteomes" id="UP000198393">
    <property type="component" value="Unassembled WGS sequence"/>
</dbReference>